<dbReference type="Proteomes" id="UP001345219">
    <property type="component" value="Chromosome 19"/>
</dbReference>
<reference evidence="1 2" key="1">
    <citation type="journal article" date="2023" name="Hortic Res">
        <title>Pangenome of water caltrop reveals structural variations and asymmetric subgenome divergence after allopolyploidization.</title>
        <authorList>
            <person name="Zhang X."/>
            <person name="Chen Y."/>
            <person name="Wang L."/>
            <person name="Yuan Y."/>
            <person name="Fang M."/>
            <person name="Shi L."/>
            <person name="Lu R."/>
            <person name="Comes H.P."/>
            <person name="Ma Y."/>
            <person name="Chen Y."/>
            <person name="Huang G."/>
            <person name="Zhou Y."/>
            <person name="Zheng Z."/>
            <person name="Qiu Y."/>
        </authorList>
    </citation>
    <scope>NUCLEOTIDE SEQUENCE [LARGE SCALE GENOMIC DNA]</scope>
    <source>
        <tissue evidence="1">Roots</tissue>
    </source>
</reference>
<dbReference type="GO" id="GO:0005886">
    <property type="term" value="C:plasma membrane"/>
    <property type="evidence" value="ECO:0007669"/>
    <property type="project" value="TreeGrafter"/>
</dbReference>
<comment type="caution">
    <text evidence="1">The sequence shown here is derived from an EMBL/GenBank/DDBJ whole genome shotgun (WGS) entry which is preliminary data.</text>
</comment>
<accession>A0AAN7GMH6</accession>
<dbReference type="InterPro" id="IPR045272">
    <property type="entry name" value="ANXUR1/2-like"/>
</dbReference>
<dbReference type="GO" id="GO:0009506">
    <property type="term" value="C:plasmodesma"/>
    <property type="evidence" value="ECO:0007669"/>
    <property type="project" value="TreeGrafter"/>
</dbReference>
<sequence>MLITSTHSIMDAGTIWGTFVRQEPVNAILHPGGPWPTLHYHTRRAQGIIHRILNTTSIFLDDNFVAKVSDFEMSKDAPIGASRRGVSGTWIPSTFGDSNRRTSRMVDSGGGLAGGPVCEASALPREQVNLVVEEWAMEWKRKGSLEKVIDPRLLGTVKPESMKKFAEAAEKCLGHHGVDRPTTFCRSMESESRGGKQVSHHRQRGWQWAHTRFLPRPALVGR</sequence>
<evidence type="ECO:0000313" key="2">
    <source>
        <dbReference type="Proteomes" id="UP001345219"/>
    </source>
</evidence>
<dbReference type="EMBL" id="JAXIOK010000024">
    <property type="protein sequence ID" value="KAK4741932.1"/>
    <property type="molecule type" value="Genomic_DNA"/>
</dbReference>
<dbReference type="PANTHER" id="PTHR27003">
    <property type="entry name" value="OS07G0166700 PROTEIN"/>
    <property type="match status" value="1"/>
</dbReference>
<dbReference type="PANTHER" id="PTHR27003:SF106">
    <property type="entry name" value="OS06G0126250 PROTEIN"/>
    <property type="match status" value="1"/>
</dbReference>
<dbReference type="AlphaFoldDB" id="A0AAN7GMH6"/>
<keyword evidence="2" id="KW-1185">Reference proteome</keyword>
<dbReference type="InterPro" id="IPR011009">
    <property type="entry name" value="Kinase-like_dom_sf"/>
</dbReference>
<name>A0AAN7GMH6_9MYRT</name>
<dbReference type="GO" id="GO:0004714">
    <property type="term" value="F:transmembrane receptor protein tyrosine kinase activity"/>
    <property type="evidence" value="ECO:0007669"/>
    <property type="project" value="InterPro"/>
</dbReference>
<gene>
    <name evidence="1" type="ORF">SAY87_025520</name>
</gene>
<dbReference type="SUPFAM" id="SSF56112">
    <property type="entry name" value="Protein kinase-like (PK-like)"/>
    <property type="match status" value="2"/>
</dbReference>
<organism evidence="1 2">
    <name type="scientific">Trapa incisa</name>
    <dbReference type="NCBI Taxonomy" id="236973"/>
    <lineage>
        <taxon>Eukaryota</taxon>
        <taxon>Viridiplantae</taxon>
        <taxon>Streptophyta</taxon>
        <taxon>Embryophyta</taxon>
        <taxon>Tracheophyta</taxon>
        <taxon>Spermatophyta</taxon>
        <taxon>Magnoliopsida</taxon>
        <taxon>eudicotyledons</taxon>
        <taxon>Gunneridae</taxon>
        <taxon>Pentapetalae</taxon>
        <taxon>rosids</taxon>
        <taxon>malvids</taxon>
        <taxon>Myrtales</taxon>
        <taxon>Lythraceae</taxon>
        <taxon>Trapa</taxon>
    </lineage>
</organism>
<dbReference type="Gene3D" id="1.10.510.10">
    <property type="entry name" value="Transferase(Phosphotransferase) domain 1"/>
    <property type="match status" value="1"/>
</dbReference>
<protein>
    <submittedName>
        <fullName evidence="1">Uncharacterized protein</fullName>
    </submittedName>
</protein>
<proteinExistence type="predicted"/>
<evidence type="ECO:0000313" key="1">
    <source>
        <dbReference type="EMBL" id="KAK4741932.1"/>
    </source>
</evidence>